<proteinExistence type="predicted"/>
<evidence type="ECO:0000256" key="1">
    <source>
        <dbReference type="SAM" id="MobiDB-lite"/>
    </source>
</evidence>
<name>A0A6V7Q726_ANACO</name>
<sequence length="278" mass="28639">MALVGFLILEKISGAFISDLAPPSLGKSRLSLEMSPAVSRPVATQPGQACSLRVPAPDAFGLWANWPRLGLGPLSVGHLSQTIGDIGLEPNAMIADAPIEPVTGETTLGPSSTAIIHFPQSYPASLGVGLELDAKIVDASLGEKNVEAPLGPDTGECPKGTTAQVLLSVRAPPTSYSLGPPLATFFPALNAIGEDSELITKLVGGPQGQRSGNTSMEPNNLSSLPSSGTPRSPTPGVDTLLGQFVGDDNSGPLGRLAAHHSDQLRPESPPPYFHPVGR</sequence>
<dbReference type="EMBL" id="LR862133">
    <property type="protein sequence ID" value="CAD1838781.1"/>
    <property type="molecule type" value="Genomic_DNA"/>
</dbReference>
<feature type="region of interest" description="Disordered" evidence="1">
    <location>
        <begin position="202"/>
        <end position="278"/>
    </location>
</feature>
<feature type="compositionally biased region" description="Low complexity" evidence="1">
    <location>
        <begin position="221"/>
        <end position="236"/>
    </location>
</feature>
<feature type="compositionally biased region" description="Pro residues" evidence="1">
    <location>
        <begin position="267"/>
        <end position="278"/>
    </location>
</feature>
<evidence type="ECO:0000313" key="2">
    <source>
        <dbReference type="EMBL" id="CAD1838781.1"/>
    </source>
</evidence>
<gene>
    <name evidence="2" type="ORF">CB5_LOCUS21992</name>
</gene>
<feature type="compositionally biased region" description="Polar residues" evidence="1">
    <location>
        <begin position="208"/>
        <end position="220"/>
    </location>
</feature>
<dbReference type="AlphaFoldDB" id="A0A6V7Q726"/>
<organism evidence="2">
    <name type="scientific">Ananas comosus var. bracteatus</name>
    <name type="common">red pineapple</name>
    <dbReference type="NCBI Taxonomy" id="296719"/>
    <lineage>
        <taxon>Eukaryota</taxon>
        <taxon>Viridiplantae</taxon>
        <taxon>Streptophyta</taxon>
        <taxon>Embryophyta</taxon>
        <taxon>Tracheophyta</taxon>
        <taxon>Spermatophyta</taxon>
        <taxon>Magnoliopsida</taxon>
        <taxon>Liliopsida</taxon>
        <taxon>Poales</taxon>
        <taxon>Bromeliaceae</taxon>
        <taxon>Bromelioideae</taxon>
        <taxon>Ananas</taxon>
    </lineage>
</organism>
<protein>
    <submittedName>
        <fullName evidence="2">Uncharacterized protein</fullName>
    </submittedName>
</protein>
<reference evidence="2" key="1">
    <citation type="submission" date="2020-07" db="EMBL/GenBank/DDBJ databases">
        <authorList>
            <person name="Lin J."/>
        </authorList>
    </citation>
    <scope>NUCLEOTIDE SEQUENCE</scope>
</reference>
<accession>A0A6V7Q726</accession>